<dbReference type="HOGENOM" id="CLU_023805_1_1_1"/>
<dbReference type="OrthoDB" id="59699at2759"/>
<dbReference type="Pfam" id="PF01926">
    <property type="entry name" value="MMR_HSR1"/>
    <property type="match status" value="1"/>
</dbReference>
<sequence length="334" mass="37270">MVPRLVSKVLTCLPCRDTEKRSSTPRANPMVRNTEQRDPGPSAGTDNIHRMDPAGVRNAGQPGSRAGANKMLHMDSVDVKKHFDRIGGFRVLVIGRSNAGKTTLLQRVCNTTELPEVFNAKGEKLDPSVVQGSLERGYHDIENALTFRSNPHFVFHDSPGFESGSVRELELMKKFIADRAMKKQLAERIHAIWFCIPMSESERAIVAAEERFFNECNTEHVPVIVLLTKADAMEGQAIGRLRDKGMQMEGAVRSARSLAVQILSEVSTKIKNQLDRCKYPPKDYLPLDGMNREGADCVPLIRCTTNALDEVELQKLVVSAQQVNFELNIEFAVR</sequence>
<accession>A0A0C3CQS0</accession>
<dbReference type="STRING" id="1036808.A0A0C3CQS0"/>
<dbReference type="EMBL" id="KN822304">
    <property type="protein sequence ID" value="KIM50950.1"/>
    <property type="molecule type" value="Genomic_DNA"/>
</dbReference>
<dbReference type="InterPro" id="IPR027417">
    <property type="entry name" value="P-loop_NTPase"/>
</dbReference>
<name>A0A0C3CQS0_9AGAM</name>
<reference evidence="4" key="2">
    <citation type="submission" date="2015-01" db="EMBL/GenBank/DDBJ databases">
        <title>Evolutionary Origins and Diversification of the Mycorrhizal Mutualists.</title>
        <authorList>
            <consortium name="DOE Joint Genome Institute"/>
            <consortium name="Mycorrhizal Genomics Consortium"/>
            <person name="Kohler A."/>
            <person name="Kuo A."/>
            <person name="Nagy L.G."/>
            <person name="Floudas D."/>
            <person name="Copeland A."/>
            <person name="Barry K.W."/>
            <person name="Cichocki N."/>
            <person name="Veneault-Fourrey C."/>
            <person name="LaButti K."/>
            <person name="Lindquist E.A."/>
            <person name="Lipzen A."/>
            <person name="Lundell T."/>
            <person name="Morin E."/>
            <person name="Murat C."/>
            <person name="Riley R."/>
            <person name="Ohm R."/>
            <person name="Sun H."/>
            <person name="Tunlid A."/>
            <person name="Henrissat B."/>
            <person name="Grigoriev I.V."/>
            <person name="Hibbett D.S."/>
            <person name="Martin F."/>
        </authorList>
    </citation>
    <scope>NUCLEOTIDE SEQUENCE [LARGE SCALE GENOMIC DNA]</scope>
    <source>
        <strain evidence="4">Foug A</strain>
    </source>
</reference>
<proteinExistence type="predicted"/>
<dbReference type="InParanoid" id="A0A0C3CQS0"/>
<dbReference type="SUPFAM" id="SSF52540">
    <property type="entry name" value="P-loop containing nucleoside triphosphate hydrolases"/>
    <property type="match status" value="1"/>
</dbReference>
<evidence type="ECO:0000256" key="1">
    <source>
        <dbReference type="SAM" id="MobiDB-lite"/>
    </source>
</evidence>
<reference evidence="3 4" key="1">
    <citation type="submission" date="2014-04" db="EMBL/GenBank/DDBJ databases">
        <authorList>
            <consortium name="DOE Joint Genome Institute"/>
            <person name="Kuo A."/>
            <person name="Kohler A."/>
            <person name="Nagy L.G."/>
            <person name="Floudas D."/>
            <person name="Copeland A."/>
            <person name="Barry K.W."/>
            <person name="Cichocki N."/>
            <person name="Veneault-Fourrey C."/>
            <person name="LaButti K."/>
            <person name="Lindquist E.A."/>
            <person name="Lipzen A."/>
            <person name="Lundell T."/>
            <person name="Morin E."/>
            <person name="Murat C."/>
            <person name="Sun H."/>
            <person name="Tunlid A."/>
            <person name="Henrissat B."/>
            <person name="Grigoriev I.V."/>
            <person name="Hibbett D.S."/>
            <person name="Martin F."/>
            <person name="Nordberg H.P."/>
            <person name="Cantor M.N."/>
            <person name="Hua S.X."/>
        </authorList>
    </citation>
    <scope>NUCLEOTIDE SEQUENCE [LARGE SCALE GENOMIC DNA]</scope>
    <source>
        <strain evidence="3 4">Foug A</strain>
    </source>
</reference>
<dbReference type="GO" id="GO:0005525">
    <property type="term" value="F:GTP binding"/>
    <property type="evidence" value="ECO:0007669"/>
    <property type="project" value="InterPro"/>
</dbReference>
<dbReference type="Proteomes" id="UP000053989">
    <property type="component" value="Unassembled WGS sequence"/>
</dbReference>
<feature type="domain" description="G" evidence="2">
    <location>
        <begin position="90"/>
        <end position="229"/>
    </location>
</feature>
<dbReference type="InterPro" id="IPR006073">
    <property type="entry name" value="GTP-bd"/>
</dbReference>
<dbReference type="CDD" id="cd00882">
    <property type="entry name" value="Ras_like_GTPase"/>
    <property type="match status" value="1"/>
</dbReference>
<dbReference type="AlphaFoldDB" id="A0A0C3CQS0"/>
<evidence type="ECO:0000313" key="4">
    <source>
        <dbReference type="Proteomes" id="UP000053989"/>
    </source>
</evidence>
<dbReference type="Gene3D" id="3.40.50.300">
    <property type="entry name" value="P-loop containing nucleotide triphosphate hydrolases"/>
    <property type="match status" value="1"/>
</dbReference>
<organism evidence="3 4">
    <name type="scientific">Scleroderma citrinum Foug A</name>
    <dbReference type="NCBI Taxonomy" id="1036808"/>
    <lineage>
        <taxon>Eukaryota</taxon>
        <taxon>Fungi</taxon>
        <taxon>Dikarya</taxon>
        <taxon>Basidiomycota</taxon>
        <taxon>Agaricomycotina</taxon>
        <taxon>Agaricomycetes</taxon>
        <taxon>Agaricomycetidae</taxon>
        <taxon>Boletales</taxon>
        <taxon>Sclerodermatineae</taxon>
        <taxon>Sclerodermataceae</taxon>
        <taxon>Scleroderma</taxon>
    </lineage>
</organism>
<protein>
    <recommendedName>
        <fullName evidence="2">G domain-containing protein</fullName>
    </recommendedName>
</protein>
<evidence type="ECO:0000313" key="3">
    <source>
        <dbReference type="EMBL" id="KIM50950.1"/>
    </source>
</evidence>
<feature type="region of interest" description="Disordered" evidence="1">
    <location>
        <begin position="17"/>
        <end position="64"/>
    </location>
</feature>
<gene>
    <name evidence="3" type="ORF">SCLCIDRAFT_740007</name>
</gene>
<evidence type="ECO:0000259" key="2">
    <source>
        <dbReference type="Pfam" id="PF01926"/>
    </source>
</evidence>
<keyword evidence="4" id="KW-1185">Reference proteome</keyword>